<evidence type="ECO:0000256" key="1">
    <source>
        <dbReference type="SAM" id="SignalP"/>
    </source>
</evidence>
<dbReference type="RefSeq" id="WP_264724535.1">
    <property type="nucleotide sequence ID" value="NZ_JAPDMX010000002.1"/>
</dbReference>
<gene>
    <name evidence="2" type="ORF">OHT75_01145</name>
</gene>
<dbReference type="Proteomes" id="UP001163714">
    <property type="component" value="Unassembled WGS sequence"/>
</dbReference>
<feature type="signal peptide" evidence="1">
    <location>
        <begin position="1"/>
        <end position="23"/>
    </location>
</feature>
<accession>A0ABT3I4W4</accession>
<reference evidence="2" key="1">
    <citation type="submission" date="2022-10" db="EMBL/GenBank/DDBJ databases">
        <title>Shewanella flava sp. nov, isolated from the estuary of the Fenhe River into the Yellow River.</title>
        <authorList>
            <person name="Li Y."/>
        </authorList>
    </citation>
    <scope>NUCLEOTIDE SEQUENCE</scope>
    <source>
        <strain evidence="2">FYR11-62</strain>
    </source>
</reference>
<protein>
    <recommendedName>
        <fullName evidence="4">DUF2490 domain-containing protein</fullName>
    </recommendedName>
</protein>
<proteinExistence type="predicted"/>
<dbReference type="EMBL" id="JAPDMX010000002">
    <property type="protein sequence ID" value="MCW3171085.1"/>
    <property type="molecule type" value="Genomic_DNA"/>
</dbReference>
<dbReference type="Pfam" id="PF11854">
    <property type="entry name" value="MtrB_PioB"/>
    <property type="match status" value="1"/>
</dbReference>
<comment type="caution">
    <text evidence="2">The sequence shown here is derived from an EMBL/GenBank/DDBJ whole genome shotgun (WGS) entry which is preliminary data.</text>
</comment>
<evidence type="ECO:0000313" key="2">
    <source>
        <dbReference type="EMBL" id="MCW3171085.1"/>
    </source>
</evidence>
<sequence length="233" mass="26439">MSRILLVAFTFCSMLGIHQASNAGEFENNTYIESTDHFMPSQQAFGHAEADTMYFSPSVSILSSSESYDIDEHSTWQALPAAHIGINAQWQPSTQFSLNSFIKHQQYTAYPAAYASHHAVSERQLEYASNHQEYTVLGSEVIMHQLFNNKLIIGMNYQMTLPLLAQSNTSNQQLRTYANFQLIENLNLHLDWMISANSSPSSQNWFTQGKLSKPKSINEIYSQLVLFSVSYKM</sequence>
<organism evidence="2 3">
    <name type="scientific">Shewanella subflava</name>
    <dbReference type="NCBI Taxonomy" id="2986476"/>
    <lineage>
        <taxon>Bacteria</taxon>
        <taxon>Pseudomonadati</taxon>
        <taxon>Pseudomonadota</taxon>
        <taxon>Gammaproteobacteria</taxon>
        <taxon>Alteromonadales</taxon>
        <taxon>Shewanellaceae</taxon>
        <taxon>Shewanella</taxon>
    </lineage>
</organism>
<keyword evidence="1" id="KW-0732">Signal</keyword>
<evidence type="ECO:0000313" key="3">
    <source>
        <dbReference type="Proteomes" id="UP001163714"/>
    </source>
</evidence>
<name>A0ABT3I4W4_9GAMM</name>
<dbReference type="InterPro" id="IPR020016">
    <property type="entry name" value="Decahaem-assoc_OM_MtrB/PioB"/>
</dbReference>
<keyword evidence="3" id="KW-1185">Reference proteome</keyword>
<evidence type="ECO:0008006" key="4">
    <source>
        <dbReference type="Google" id="ProtNLM"/>
    </source>
</evidence>
<feature type="chain" id="PRO_5046979773" description="DUF2490 domain-containing protein" evidence="1">
    <location>
        <begin position="24"/>
        <end position="233"/>
    </location>
</feature>